<dbReference type="EMBL" id="UYYB01025184">
    <property type="protein sequence ID" value="VDM72395.1"/>
    <property type="molecule type" value="Genomic_DNA"/>
</dbReference>
<evidence type="ECO:0000256" key="2">
    <source>
        <dbReference type="ARBA" id="ARBA00005731"/>
    </source>
</evidence>
<keyword evidence="4 6" id="KW-1133">Transmembrane helix</keyword>
<dbReference type="InterPro" id="IPR012435">
    <property type="entry name" value="TMEM144"/>
</dbReference>
<dbReference type="GO" id="GO:0016020">
    <property type="term" value="C:membrane"/>
    <property type="evidence" value="ECO:0007669"/>
    <property type="project" value="UniProtKB-SubCell"/>
</dbReference>
<sequence>MDAQGQNQVLGLASALLAVILYGSCYVPVRWFEAGDGVYFQWMMCIGQFFVGVVVMAFVGWPPVFPLVMLSGAFFALGNALTITIMDGIGMAVGSLLWNTVACVVGWGVSRFGLFGSPVKAPLDDYMNIAGVIIVCVG</sequence>
<comment type="subcellular location">
    <subcellularLocation>
        <location evidence="1">Membrane</location>
        <topology evidence="1">Multi-pass membrane protein</topology>
    </subcellularLocation>
</comment>
<gene>
    <name evidence="7" type="ORF">SVUK_LOCUS7393</name>
</gene>
<dbReference type="PANTHER" id="PTHR16119:SF13">
    <property type="entry name" value="TRANSMEMBRANE PROTEIN 144 HOMOLOG"/>
    <property type="match status" value="1"/>
</dbReference>
<evidence type="ECO:0000256" key="6">
    <source>
        <dbReference type="SAM" id="Phobius"/>
    </source>
</evidence>
<dbReference type="GO" id="GO:0015144">
    <property type="term" value="F:carbohydrate transmembrane transporter activity"/>
    <property type="evidence" value="ECO:0007669"/>
    <property type="project" value="InterPro"/>
</dbReference>
<evidence type="ECO:0000256" key="1">
    <source>
        <dbReference type="ARBA" id="ARBA00004141"/>
    </source>
</evidence>
<feature type="transmembrane region" description="Helical" evidence="6">
    <location>
        <begin position="96"/>
        <end position="114"/>
    </location>
</feature>
<name>A0A3P7KP69_STRVU</name>
<accession>A0A3P7KP69</accession>
<evidence type="ECO:0000256" key="4">
    <source>
        <dbReference type="ARBA" id="ARBA00022989"/>
    </source>
</evidence>
<organism evidence="7 8">
    <name type="scientific">Strongylus vulgaris</name>
    <name type="common">Blood worm</name>
    <dbReference type="NCBI Taxonomy" id="40348"/>
    <lineage>
        <taxon>Eukaryota</taxon>
        <taxon>Metazoa</taxon>
        <taxon>Ecdysozoa</taxon>
        <taxon>Nematoda</taxon>
        <taxon>Chromadorea</taxon>
        <taxon>Rhabditida</taxon>
        <taxon>Rhabditina</taxon>
        <taxon>Rhabditomorpha</taxon>
        <taxon>Strongyloidea</taxon>
        <taxon>Strongylidae</taxon>
        <taxon>Strongylus</taxon>
    </lineage>
</organism>
<evidence type="ECO:0000256" key="5">
    <source>
        <dbReference type="ARBA" id="ARBA00023136"/>
    </source>
</evidence>
<proteinExistence type="inferred from homology"/>
<feature type="transmembrane region" description="Helical" evidence="6">
    <location>
        <begin position="39"/>
        <end position="61"/>
    </location>
</feature>
<feature type="transmembrane region" description="Helical" evidence="6">
    <location>
        <begin position="12"/>
        <end position="32"/>
    </location>
</feature>
<feature type="transmembrane region" description="Helical" evidence="6">
    <location>
        <begin position="67"/>
        <end position="89"/>
    </location>
</feature>
<dbReference type="PANTHER" id="PTHR16119">
    <property type="entry name" value="TRANSMEMBRANE PROTEIN 144"/>
    <property type="match status" value="1"/>
</dbReference>
<keyword evidence="5 6" id="KW-0472">Membrane</keyword>
<evidence type="ECO:0000256" key="3">
    <source>
        <dbReference type="ARBA" id="ARBA00022692"/>
    </source>
</evidence>
<protein>
    <submittedName>
        <fullName evidence="7">Uncharacterized protein</fullName>
    </submittedName>
</protein>
<dbReference type="AlphaFoldDB" id="A0A3P7KP69"/>
<dbReference type="Pfam" id="PF07857">
    <property type="entry name" value="TMEM144"/>
    <property type="match status" value="1"/>
</dbReference>
<dbReference type="Proteomes" id="UP000270094">
    <property type="component" value="Unassembled WGS sequence"/>
</dbReference>
<dbReference type="OrthoDB" id="426527at2759"/>
<evidence type="ECO:0000313" key="8">
    <source>
        <dbReference type="Proteomes" id="UP000270094"/>
    </source>
</evidence>
<keyword evidence="8" id="KW-1185">Reference proteome</keyword>
<reference evidence="7 8" key="1">
    <citation type="submission" date="2018-11" db="EMBL/GenBank/DDBJ databases">
        <authorList>
            <consortium name="Pathogen Informatics"/>
        </authorList>
    </citation>
    <scope>NUCLEOTIDE SEQUENCE [LARGE SCALE GENOMIC DNA]</scope>
</reference>
<evidence type="ECO:0000313" key="7">
    <source>
        <dbReference type="EMBL" id="VDM72395.1"/>
    </source>
</evidence>
<keyword evidence="3 6" id="KW-0812">Transmembrane</keyword>
<comment type="similarity">
    <text evidence="2">Belongs to the TMEM144 family.</text>
</comment>
<dbReference type="InterPro" id="IPR010651">
    <property type="entry name" value="Sugar_transport"/>
</dbReference>